<dbReference type="EMBL" id="REGN01001627">
    <property type="protein sequence ID" value="RNA33494.1"/>
    <property type="molecule type" value="Genomic_DNA"/>
</dbReference>
<name>A0A3M7SCE5_BRAPC</name>
<evidence type="ECO:0000256" key="1">
    <source>
        <dbReference type="SAM" id="Phobius"/>
    </source>
</evidence>
<reference evidence="2 3" key="1">
    <citation type="journal article" date="2018" name="Sci. Rep.">
        <title>Genomic signatures of local adaptation to the degree of environmental predictability in rotifers.</title>
        <authorList>
            <person name="Franch-Gras L."/>
            <person name="Hahn C."/>
            <person name="Garcia-Roger E.M."/>
            <person name="Carmona M.J."/>
            <person name="Serra M."/>
            <person name="Gomez A."/>
        </authorList>
    </citation>
    <scope>NUCLEOTIDE SEQUENCE [LARGE SCALE GENOMIC DNA]</scope>
    <source>
        <strain evidence="2">HYR1</strain>
    </source>
</reference>
<evidence type="ECO:0000313" key="3">
    <source>
        <dbReference type="Proteomes" id="UP000276133"/>
    </source>
</evidence>
<dbReference type="AlphaFoldDB" id="A0A3M7SCE5"/>
<comment type="caution">
    <text evidence="2">The sequence shown here is derived from an EMBL/GenBank/DDBJ whole genome shotgun (WGS) entry which is preliminary data.</text>
</comment>
<organism evidence="2 3">
    <name type="scientific">Brachionus plicatilis</name>
    <name type="common">Marine rotifer</name>
    <name type="synonym">Brachionus muelleri</name>
    <dbReference type="NCBI Taxonomy" id="10195"/>
    <lineage>
        <taxon>Eukaryota</taxon>
        <taxon>Metazoa</taxon>
        <taxon>Spiralia</taxon>
        <taxon>Gnathifera</taxon>
        <taxon>Rotifera</taxon>
        <taxon>Eurotatoria</taxon>
        <taxon>Monogononta</taxon>
        <taxon>Pseudotrocha</taxon>
        <taxon>Ploima</taxon>
        <taxon>Brachionidae</taxon>
        <taxon>Brachionus</taxon>
    </lineage>
</organism>
<keyword evidence="3" id="KW-1185">Reference proteome</keyword>
<keyword evidence="1" id="KW-0812">Transmembrane</keyword>
<keyword evidence="1" id="KW-0472">Membrane</keyword>
<accession>A0A3M7SCE5</accession>
<sequence>MGNDEKVENDISLYYFPFYLLIFCIILEITILKSQSKIADFLTFLTQPFYTKTTWWSLQGFYGINKEILRSEMQCLFKIYNSKLSKSHFDLF</sequence>
<evidence type="ECO:0000313" key="2">
    <source>
        <dbReference type="EMBL" id="RNA33494.1"/>
    </source>
</evidence>
<feature type="transmembrane region" description="Helical" evidence="1">
    <location>
        <begin position="12"/>
        <end position="32"/>
    </location>
</feature>
<gene>
    <name evidence="2" type="ORF">BpHYR1_041423</name>
</gene>
<proteinExistence type="predicted"/>
<protein>
    <submittedName>
        <fullName evidence="2">Uncharacterized protein</fullName>
    </submittedName>
</protein>
<keyword evidence="1" id="KW-1133">Transmembrane helix</keyword>
<dbReference type="Proteomes" id="UP000276133">
    <property type="component" value="Unassembled WGS sequence"/>
</dbReference>